<dbReference type="AlphaFoldDB" id="A0A8T0S8D3"/>
<dbReference type="NCBIfam" id="TIGR01383">
    <property type="entry name" value="not_thiJ"/>
    <property type="match status" value="2"/>
</dbReference>
<gene>
    <name evidence="4" type="ORF">PVAP13_5KG028300</name>
</gene>
<dbReference type="InterPro" id="IPR006287">
    <property type="entry name" value="DJ-1"/>
</dbReference>
<dbReference type="FunFam" id="3.40.50.880:FF:000015">
    <property type="entry name" value="Protein DJ-1 homolog C"/>
    <property type="match status" value="2"/>
</dbReference>
<dbReference type="GO" id="GO:1903189">
    <property type="term" value="P:glyoxal metabolic process"/>
    <property type="evidence" value="ECO:0007669"/>
    <property type="project" value="TreeGrafter"/>
</dbReference>
<evidence type="ECO:0000256" key="2">
    <source>
        <dbReference type="ARBA" id="ARBA00022737"/>
    </source>
</evidence>
<dbReference type="InterPro" id="IPR002818">
    <property type="entry name" value="DJ-1/PfpI"/>
</dbReference>
<feature type="domain" description="DJ-1/PfpI" evidence="3">
    <location>
        <begin position="239"/>
        <end position="402"/>
    </location>
</feature>
<comment type="similarity">
    <text evidence="1">Belongs to the peptidase C56 family.</text>
</comment>
<proteinExistence type="inferred from homology"/>
<accession>A0A8T0S8D3</accession>
<evidence type="ECO:0000259" key="3">
    <source>
        <dbReference type="Pfam" id="PF01965"/>
    </source>
</evidence>
<feature type="domain" description="DJ-1/PfpI" evidence="3">
    <location>
        <begin position="34"/>
        <end position="197"/>
    </location>
</feature>
<evidence type="ECO:0000256" key="1">
    <source>
        <dbReference type="ARBA" id="ARBA00008542"/>
    </source>
</evidence>
<dbReference type="InterPro" id="IPR029062">
    <property type="entry name" value="Class_I_gatase-like"/>
</dbReference>
<organism evidence="4 5">
    <name type="scientific">Panicum virgatum</name>
    <name type="common">Blackwell switchgrass</name>
    <dbReference type="NCBI Taxonomy" id="38727"/>
    <lineage>
        <taxon>Eukaryota</taxon>
        <taxon>Viridiplantae</taxon>
        <taxon>Streptophyta</taxon>
        <taxon>Embryophyta</taxon>
        <taxon>Tracheophyta</taxon>
        <taxon>Spermatophyta</taxon>
        <taxon>Magnoliopsida</taxon>
        <taxon>Liliopsida</taxon>
        <taxon>Poales</taxon>
        <taxon>Poaceae</taxon>
        <taxon>PACMAD clade</taxon>
        <taxon>Panicoideae</taxon>
        <taxon>Panicodae</taxon>
        <taxon>Paniceae</taxon>
        <taxon>Panicinae</taxon>
        <taxon>Panicum</taxon>
        <taxon>Panicum sect. Hiantes</taxon>
    </lineage>
</organism>
<comment type="caution">
    <text evidence="4">The sequence shown here is derived from an EMBL/GenBank/DDBJ whole genome shotgun (WGS) entry which is preliminary data.</text>
</comment>
<keyword evidence="2" id="KW-0677">Repeat</keyword>
<reference evidence="4" key="1">
    <citation type="submission" date="2020-05" db="EMBL/GenBank/DDBJ databases">
        <title>WGS assembly of Panicum virgatum.</title>
        <authorList>
            <person name="Lovell J.T."/>
            <person name="Jenkins J."/>
            <person name="Shu S."/>
            <person name="Juenger T.E."/>
            <person name="Schmutz J."/>
        </authorList>
    </citation>
    <scope>NUCLEOTIDE SEQUENCE</scope>
    <source>
        <strain evidence="4">AP13</strain>
    </source>
</reference>
<evidence type="ECO:0000313" key="5">
    <source>
        <dbReference type="Proteomes" id="UP000823388"/>
    </source>
</evidence>
<dbReference type="SUPFAM" id="SSF52317">
    <property type="entry name" value="Class I glutamine amidotransferase-like"/>
    <property type="match status" value="2"/>
</dbReference>
<keyword evidence="5" id="KW-1185">Reference proteome</keyword>
<dbReference type="InterPro" id="IPR050325">
    <property type="entry name" value="Prot/Nucl_acid_deglycase"/>
</dbReference>
<dbReference type="Pfam" id="PF01965">
    <property type="entry name" value="DJ-1_PfpI"/>
    <property type="match status" value="2"/>
</dbReference>
<evidence type="ECO:0000313" key="4">
    <source>
        <dbReference type="EMBL" id="KAG2594861.1"/>
    </source>
</evidence>
<dbReference type="GO" id="GO:0005737">
    <property type="term" value="C:cytoplasm"/>
    <property type="evidence" value="ECO:0007669"/>
    <property type="project" value="UniProtKB-ARBA"/>
</dbReference>
<protein>
    <recommendedName>
        <fullName evidence="3">DJ-1/PfpI domain-containing protein</fullName>
    </recommendedName>
</protein>
<dbReference type="EMBL" id="CM029045">
    <property type="protein sequence ID" value="KAG2594861.1"/>
    <property type="molecule type" value="Genomic_DNA"/>
</dbReference>
<dbReference type="Gene3D" id="3.40.50.880">
    <property type="match status" value="2"/>
</dbReference>
<dbReference type="PANTHER" id="PTHR48094">
    <property type="entry name" value="PROTEIN/NUCLEIC ACID DEGLYCASE DJ-1-RELATED"/>
    <property type="match status" value="1"/>
</dbReference>
<dbReference type="OrthoDB" id="543156at2759"/>
<sequence length="420" mass="44467">MAAAASSLVRRAAAAASRRLLHARAFASGGDTAKRVLVPVAAGTEPIEAAATADVLNRAGARVTVATADPPGDDGLVVEAAYGVKLVADLEGEAFDLIALPGGMPGSVNLRDCKALEKMVKNHAEGGGLYGAICAAPAVTLAYWGMLKGLKASCYPSFMDKFTAEVIPVNSRVVVDRNAATSQGPGTTIEFALALVERLYGKDKMEEIAGPLYVRPHHGVEYTIEELNSVEWKCSDTPQVLVPVANGSEEMEAINLIDVLCRAGVNVTVASVEEKLQIVTRRHKFNLIADMMLDEASEIQFDLIVMPGGLQGAQKFASTKKLVDLLKKQSESNKPYGAICASPAHVLEPHGLLKGKKATAFPPMSHLLTDQSACDHRVVVDGNLITSQAPGTATEFSLAIVEKLLGRDKAISIAKELIFM</sequence>
<dbReference type="Proteomes" id="UP000823388">
    <property type="component" value="Chromosome 5K"/>
</dbReference>
<dbReference type="CDD" id="cd03135">
    <property type="entry name" value="GATase1_DJ-1"/>
    <property type="match status" value="2"/>
</dbReference>
<dbReference type="PANTHER" id="PTHR48094:SF8">
    <property type="entry name" value="OS01G0217800 PROTEIN"/>
    <property type="match status" value="1"/>
</dbReference>
<name>A0A8T0S8D3_PANVG</name>